<dbReference type="EMBL" id="CP077062">
    <property type="protein sequence ID" value="QWZ09717.1"/>
    <property type="molecule type" value="Genomic_DNA"/>
</dbReference>
<reference evidence="1" key="1">
    <citation type="submission" date="2021-06" db="EMBL/GenBank/DDBJ databases">
        <title>Complete genome sequence of Nocardioides sp. G188.</title>
        <authorList>
            <person name="Im W.-T."/>
        </authorList>
    </citation>
    <scope>NUCLEOTIDE SEQUENCE</scope>
    <source>
        <strain evidence="1">G188</strain>
    </source>
</reference>
<dbReference type="AlphaFoldDB" id="A0A975T1J5"/>
<accession>A0A975T1J5</accession>
<keyword evidence="2" id="KW-1185">Reference proteome</keyword>
<name>A0A975T1J5_9ACTN</name>
<evidence type="ECO:0000313" key="1">
    <source>
        <dbReference type="EMBL" id="QWZ09717.1"/>
    </source>
</evidence>
<organism evidence="1 2">
    <name type="scientific">Nocardioides panacis</name>
    <dbReference type="NCBI Taxonomy" id="2849501"/>
    <lineage>
        <taxon>Bacteria</taxon>
        <taxon>Bacillati</taxon>
        <taxon>Actinomycetota</taxon>
        <taxon>Actinomycetes</taxon>
        <taxon>Propionibacteriales</taxon>
        <taxon>Nocardioidaceae</taxon>
        <taxon>Nocardioides</taxon>
    </lineage>
</organism>
<dbReference type="Proteomes" id="UP000683575">
    <property type="component" value="Chromosome"/>
</dbReference>
<protein>
    <submittedName>
        <fullName evidence="1">Uncharacterized protein</fullName>
    </submittedName>
</protein>
<dbReference type="RefSeq" id="WP_216941563.1">
    <property type="nucleotide sequence ID" value="NZ_CP077062.1"/>
</dbReference>
<evidence type="ECO:0000313" key="2">
    <source>
        <dbReference type="Proteomes" id="UP000683575"/>
    </source>
</evidence>
<gene>
    <name evidence="1" type="ORF">KRR39_08255</name>
</gene>
<dbReference type="KEGG" id="nps:KRR39_08255"/>
<proteinExistence type="predicted"/>
<sequence>MDPVTAMDIVFRDDSGSVVNDDSTGTRLAVHQRLEKLGRTRRRARPPVRRVWSR</sequence>